<accession>A0A068S0D2</accession>
<proteinExistence type="predicted"/>
<dbReference type="SMART" id="SM00184">
    <property type="entry name" value="RING"/>
    <property type="match status" value="1"/>
</dbReference>
<feature type="domain" description="RING-type" evidence="3">
    <location>
        <begin position="194"/>
        <end position="237"/>
    </location>
</feature>
<feature type="compositionally biased region" description="Low complexity" evidence="2">
    <location>
        <begin position="18"/>
        <end position="52"/>
    </location>
</feature>
<keyword evidence="1" id="KW-0479">Metal-binding</keyword>
<evidence type="ECO:0000313" key="4">
    <source>
        <dbReference type="EMBL" id="CDH54691.1"/>
    </source>
</evidence>
<dbReference type="InterPro" id="IPR001841">
    <property type="entry name" value="Znf_RING"/>
</dbReference>
<dbReference type="OrthoDB" id="8062037at2759"/>
<protein>
    <recommendedName>
        <fullName evidence="3">RING-type domain-containing protein</fullName>
    </recommendedName>
</protein>
<dbReference type="AlphaFoldDB" id="A0A068S0D2"/>
<dbReference type="Pfam" id="PF13639">
    <property type="entry name" value="zf-RING_2"/>
    <property type="match status" value="1"/>
</dbReference>
<evidence type="ECO:0000259" key="3">
    <source>
        <dbReference type="PROSITE" id="PS50089"/>
    </source>
</evidence>
<dbReference type="CDD" id="cd16448">
    <property type="entry name" value="RING-H2"/>
    <property type="match status" value="1"/>
</dbReference>
<name>A0A068S0D2_9FUNG</name>
<dbReference type="PANTHER" id="PTHR22765">
    <property type="entry name" value="RING FINGER AND PROTEASE ASSOCIATED DOMAIN-CONTAINING"/>
    <property type="match status" value="1"/>
</dbReference>
<evidence type="ECO:0000256" key="1">
    <source>
        <dbReference type="PROSITE-ProRule" id="PRU00175"/>
    </source>
</evidence>
<keyword evidence="5" id="KW-1185">Reference proteome</keyword>
<dbReference type="GO" id="GO:0008270">
    <property type="term" value="F:zinc ion binding"/>
    <property type="evidence" value="ECO:0007669"/>
    <property type="project" value="UniProtKB-KW"/>
</dbReference>
<dbReference type="GO" id="GO:0061630">
    <property type="term" value="F:ubiquitin protein ligase activity"/>
    <property type="evidence" value="ECO:0007669"/>
    <property type="project" value="TreeGrafter"/>
</dbReference>
<dbReference type="InterPro" id="IPR013083">
    <property type="entry name" value="Znf_RING/FYVE/PHD"/>
</dbReference>
<gene>
    <name evidence="4" type="ORF">LCOR_05912.1</name>
</gene>
<dbReference type="PROSITE" id="PS50089">
    <property type="entry name" value="ZF_RING_2"/>
    <property type="match status" value="1"/>
</dbReference>
<dbReference type="GO" id="GO:0006511">
    <property type="term" value="P:ubiquitin-dependent protein catabolic process"/>
    <property type="evidence" value="ECO:0007669"/>
    <property type="project" value="TreeGrafter"/>
</dbReference>
<feature type="region of interest" description="Disordered" evidence="2">
    <location>
        <begin position="117"/>
        <end position="145"/>
    </location>
</feature>
<dbReference type="SUPFAM" id="SSF57850">
    <property type="entry name" value="RING/U-box"/>
    <property type="match status" value="1"/>
</dbReference>
<evidence type="ECO:0000256" key="2">
    <source>
        <dbReference type="SAM" id="MobiDB-lite"/>
    </source>
</evidence>
<feature type="region of interest" description="Disordered" evidence="2">
    <location>
        <begin position="18"/>
        <end position="53"/>
    </location>
</feature>
<dbReference type="EMBL" id="CBTN010000024">
    <property type="protein sequence ID" value="CDH54691.1"/>
    <property type="molecule type" value="Genomic_DNA"/>
</dbReference>
<dbReference type="VEuPathDB" id="FungiDB:LCOR_05912.1"/>
<reference evidence="4" key="1">
    <citation type="submission" date="2013-08" db="EMBL/GenBank/DDBJ databases">
        <title>Gene expansion shapes genome architecture in the human pathogen Lichtheimia corymbifera: an evolutionary genomics analysis in the ancient terrestrial Mucorales (Mucoromycotina).</title>
        <authorList>
            <person name="Schwartze V.U."/>
            <person name="Winter S."/>
            <person name="Shelest E."/>
            <person name="Marcet-Houben M."/>
            <person name="Horn F."/>
            <person name="Wehner S."/>
            <person name="Hoffmann K."/>
            <person name="Riege K."/>
            <person name="Sammeth M."/>
            <person name="Nowrousian M."/>
            <person name="Valiante V."/>
            <person name="Linde J."/>
            <person name="Jacobsen I.D."/>
            <person name="Marz M."/>
            <person name="Brakhage A.A."/>
            <person name="Gabaldon T."/>
            <person name="Bocker S."/>
            <person name="Voigt K."/>
        </authorList>
    </citation>
    <scope>NUCLEOTIDE SEQUENCE [LARGE SCALE GENOMIC DNA]</scope>
    <source>
        <strain evidence="4">FSU 9682</strain>
    </source>
</reference>
<dbReference type="Gene3D" id="3.30.40.10">
    <property type="entry name" value="Zinc/RING finger domain, C3HC4 (zinc finger)"/>
    <property type="match status" value="1"/>
</dbReference>
<dbReference type="InterPro" id="IPR051826">
    <property type="entry name" value="E3_ubiquitin-ligase_domain"/>
</dbReference>
<keyword evidence="1" id="KW-0863">Zinc-finger</keyword>
<sequence length="254" mass="28079">MPLVHLSPYCQPNCPIATSSSSSTAPLMTSYSTPTPSSPSNNNNSTSVDPNNMITHTTISLRKRRMPCQRRRKTHYCYGCEAKVWVHLHSETLVPICHRCLGAFVVALREGSSSASVQAAPASARHHHHPLPPTPPTPPATTTTTTSLSANICTQDPYASSHVSLFERLVHCFPIKRTTTTTTTPRPLDYNDVCPICYDALVSQHEQPVHLAPCMHTFHRACIEQWILGYKTTCPYCCQPTSLSRIQAIDCTMH</sequence>
<comment type="caution">
    <text evidence="4">The sequence shown here is derived from an EMBL/GenBank/DDBJ whole genome shotgun (WGS) entry which is preliminary data.</text>
</comment>
<keyword evidence="1" id="KW-0862">Zinc</keyword>
<evidence type="ECO:0000313" key="5">
    <source>
        <dbReference type="Proteomes" id="UP000027586"/>
    </source>
</evidence>
<organism evidence="4 5">
    <name type="scientific">Lichtheimia corymbifera JMRC:FSU:9682</name>
    <dbReference type="NCBI Taxonomy" id="1263082"/>
    <lineage>
        <taxon>Eukaryota</taxon>
        <taxon>Fungi</taxon>
        <taxon>Fungi incertae sedis</taxon>
        <taxon>Mucoromycota</taxon>
        <taxon>Mucoromycotina</taxon>
        <taxon>Mucoromycetes</taxon>
        <taxon>Mucorales</taxon>
        <taxon>Lichtheimiaceae</taxon>
        <taxon>Lichtheimia</taxon>
    </lineage>
</organism>
<dbReference type="Proteomes" id="UP000027586">
    <property type="component" value="Unassembled WGS sequence"/>
</dbReference>